<gene>
    <name evidence="2" type="ORF">Thiowin_04071</name>
</gene>
<feature type="coiled-coil region" evidence="1">
    <location>
        <begin position="57"/>
        <end position="141"/>
    </location>
</feature>
<reference evidence="2 3" key="1">
    <citation type="journal article" date="2023" name="Microorganisms">
        <title>Thiorhodovibrio frisius and Trv. litoralis spp. nov., Two Novel Members from a Clade of Fastidious Purple Sulfur Bacteria That Exhibit Unique Red-Shifted Light-Harvesting Capabilities.</title>
        <authorList>
            <person name="Methner A."/>
            <person name="Kuzyk S.B."/>
            <person name="Petersen J."/>
            <person name="Bauer S."/>
            <person name="Brinkmann H."/>
            <person name="Sichau K."/>
            <person name="Wanner G."/>
            <person name="Wolf J."/>
            <person name="Neumann-Schaal M."/>
            <person name="Henke P."/>
            <person name="Tank M."/>
            <person name="Sproer C."/>
            <person name="Bunk B."/>
            <person name="Overmann J."/>
        </authorList>
    </citation>
    <scope>NUCLEOTIDE SEQUENCE [LARGE SCALE GENOMIC DNA]</scope>
    <source>
        <strain evidence="2 3">DSM 6702</strain>
    </source>
</reference>
<proteinExistence type="predicted"/>
<dbReference type="Proteomes" id="UP001432180">
    <property type="component" value="Chromosome"/>
</dbReference>
<protein>
    <submittedName>
        <fullName evidence="2">Zn-finger domain associated with topoisomerase type I</fullName>
    </submittedName>
</protein>
<evidence type="ECO:0000313" key="3">
    <source>
        <dbReference type="Proteomes" id="UP001432180"/>
    </source>
</evidence>
<organism evidence="2 3">
    <name type="scientific">Thiorhodovibrio winogradskyi</name>
    <dbReference type="NCBI Taxonomy" id="77007"/>
    <lineage>
        <taxon>Bacteria</taxon>
        <taxon>Pseudomonadati</taxon>
        <taxon>Pseudomonadota</taxon>
        <taxon>Gammaproteobacteria</taxon>
        <taxon>Chromatiales</taxon>
        <taxon>Chromatiaceae</taxon>
        <taxon>Thiorhodovibrio</taxon>
    </lineage>
</organism>
<accession>A0ABZ0SEN3</accession>
<keyword evidence="3" id="KW-1185">Reference proteome</keyword>
<name>A0ABZ0SEN3_9GAMM</name>
<dbReference type="EMBL" id="CP121472">
    <property type="protein sequence ID" value="WPL18969.1"/>
    <property type="molecule type" value="Genomic_DNA"/>
</dbReference>
<keyword evidence="1" id="KW-0175">Coiled coil</keyword>
<evidence type="ECO:0000256" key="1">
    <source>
        <dbReference type="SAM" id="Coils"/>
    </source>
</evidence>
<evidence type="ECO:0000313" key="2">
    <source>
        <dbReference type="EMBL" id="WPL18969.1"/>
    </source>
</evidence>
<sequence length="387" mass="44517">MGFFFDLVGGIFNAFVQVGTAVAKATQEVAREVVSAAKILVDKIEKSAREHRDRTVKEKLLDERAGINDELISLKRKHEERGLLPAEHHRHAELRKRRDQINQKLRELDLSERPEPASQQQEQTERQLQQINEEILALRKRYFDRGGLTEADRQRSRQLTAERARLSQELGTLDKFNNAETIVREEKDYQVINIADSTTHILQYHVGQSTYNKACPVCGRPMVLQWRRDQATVQANEVFWGCSGWYHIDAHNHRACTQTARLSPEDLSLFANRNRKEFELTPTELDGHVRSPQRAARLQQVVESIRSQQNKSSMGIDGYRCPIHGERLRLRSKRDATDNILDRYFLGCPRWLPNNQGCGFLVKLKSPAQLAAVVNAQQHQSMLSIID</sequence>
<dbReference type="RefSeq" id="WP_328984709.1">
    <property type="nucleotide sequence ID" value="NZ_CP121472.1"/>
</dbReference>